<accession>A0ABZ1IUU5</accession>
<evidence type="ECO:0000256" key="1">
    <source>
        <dbReference type="SAM" id="Phobius"/>
    </source>
</evidence>
<keyword evidence="1" id="KW-1133">Transmembrane helix</keyword>
<proteinExistence type="predicted"/>
<name>A0ABZ1IUU5_9ACTN</name>
<dbReference type="RefSeq" id="WP_055623525.1">
    <property type="nucleotide sequence ID" value="NZ_CP108125.1"/>
</dbReference>
<keyword evidence="3" id="KW-1185">Reference proteome</keyword>
<evidence type="ECO:0000313" key="3">
    <source>
        <dbReference type="Proteomes" id="UP001622690"/>
    </source>
</evidence>
<dbReference type="Proteomes" id="UP001622690">
    <property type="component" value="Chromosome"/>
</dbReference>
<protein>
    <submittedName>
        <fullName evidence="2">Uncharacterized protein</fullName>
    </submittedName>
</protein>
<gene>
    <name evidence="2" type="ORF">OHU27_14675</name>
</gene>
<dbReference type="EMBL" id="CP108125">
    <property type="protein sequence ID" value="WTO83600.1"/>
    <property type="molecule type" value="Genomic_DNA"/>
</dbReference>
<organism evidence="2 3">
    <name type="scientific">Streptomyces nigra</name>
    <dbReference type="NCBI Taxonomy" id="1827580"/>
    <lineage>
        <taxon>Bacteria</taxon>
        <taxon>Bacillati</taxon>
        <taxon>Actinomycetota</taxon>
        <taxon>Actinomycetes</taxon>
        <taxon>Kitasatosporales</taxon>
        <taxon>Streptomycetaceae</taxon>
        <taxon>Streptomyces</taxon>
    </lineage>
</organism>
<keyword evidence="1" id="KW-0812">Transmembrane</keyword>
<sequence>MPEHVSILQLLGPVVLALAAVLWVTGLVRLLRRYRPVNRPWGPDQALSGLPQQRQTAPEREAVELTPAERDAFAGLVHRLNSGR</sequence>
<reference evidence="2 3" key="1">
    <citation type="submission" date="2022-10" db="EMBL/GenBank/DDBJ databases">
        <title>The complete genomes of actinobacterial strains from the NBC collection.</title>
        <authorList>
            <person name="Joergensen T.S."/>
            <person name="Alvarez Arevalo M."/>
            <person name="Sterndorff E.B."/>
            <person name="Faurdal D."/>
            <person name="Vuksanovic O."/>
            <person name="Mourched A.-S."/>
            <person name="Charusanti P."/>
            <person name="Shaw S."/>
            <person name="Blin K."/>
            <person name="Weber T."/>
        </authorList>
    </citation>
    <scope>NUCLEOTIDE SEQUENCE [LARGE SCALE GENOMIC DNA]</scope>
    <source>
        <strain evidence="2 3">NBC_00206</strain>
    </source>
</reference>
<feature type="transmembrane region" description="Helical" evidence="1">
    <location>
        <begin position="6"/>
        <end position="31"/>
    </location>
</feature>
<evidence type="ECO:0000313" key="2">
    <source>
        <dbReference type="EMBL" id="WTO83600.1"/>
    </source>
</evidence>
<keyword evidence="1" id="KW-0472">Membrane</keyword>